<reference evidence="9 10" key="1">
    <citation type="submission" date="2019-09" db="EMBL/GenBank/DDBJ databases">
        <title>Bird 10,000 Genomes (B10K) Project - Family phase.</title>
        <authorList>
            <person name="Zhang G."/>
        </authorList>
    </citation>
    <scope>NUCLEOTIDE SEQUENCE [LARGE SCALE GENOMIC DNA]</scope>
    <source>
        <strain evidence="9">B10K-CU-031-23</strain>
    </source>
</reference>
<keyword evidence="2" id="KW-0812">Transmembrane</keyword>
<organism evidence="9 10">
    <name type="scientific">Lophotis ruficrista</name>
    <dbReference type="NCBI Taxonomy" id="172689"/>
    <lineage>
        <taxon>Eukaryota</taxon>
        <taxon>Metazoa</taxon>
        <taxon>Chordata</taxon>
        <taxon>Craniata</taxon>
        <taxon>Vertebrata</taxon>
        <taxon>Euteleostomi</taxon>
        <taxon>Archelosauria</taxon>
        <taxon>Archosauria</taxon>
        <taxon>Dinosauria</taxon>
        <taxon>Saurischia</taxon>
        <taxon>Theropoda</taxon>
        <taxon>Coelurosauria</taxon>
        <taxon>Aves</taxon>
        <taxon>Neognathae</taxon>
        <taxon>Neoaves</taxon>
        <taxon>Otidimorphae</taxon>
        <taxon>Otidiformes</taxon>
        <taxon>Otididae</taxon>
        <taxon>Lophotis</taxon>
    </lineage>
</organism>
<evidence type="ECO:0000256" key="4">
    <source>
        <dbReference type="ARBA" id="ARBA00022989"/>
    </source>
</evidence>
<dbReference type="Proteomes" id="UP000533896">
    <property type="component" value="Unassembled WGS sequence"/>
</dbReference>
<keyword evidence="3" id="KW-0732">Signal</keyword>
<comment type="caution">
    <text evidence="9">The sequence shown here is derived from an EMBL/GenBank/DDBJ whole genome shotgun (WGS) entry which is preliminary data.</text>
</comment>
<dbReference type="EMBL" id="VWYV01001014">
    <property type="protein sequence ID" value="NXE13264.1"/>
    <property type="molecule type" value="Genomic_DNA"/>
</dbReference>
<accession>A0A7K8KF32</accession>
<keyword evidence="10" id="KW-1185">Reference proteome</keyword>
<dbReference type="InterPro" id="IPR003532">
    <property type="entry name" value="Short_hematopoietin_rcpt_2_CS"/>
</dbReference>
<dbReference type="GO" id="GO:0004896">
    <property type="term" value="F:cytokine receptor activity"/>
    <property type="evidence" value="ECO:0007669"/>
    <property type="project" value="InterPro"/>
</dbReference>
<evidence type="ECO:0000313" key="9">
    <source>
        <dbReference type="EMBL" id="NXE13264.1"/>
    </source>
</evidence>
<evidence type="ECO:0000313" key="10">
    <source>
        <dbReference type="Proteomes" id="UP000533896"/>
    </source>
</evidence>
<evidence type="ECO:0000256" key="6">
    <source>
        <dbReference type="ARBA" id="ARBA00023170"/>
    </source>
</evidence>
<dbReference type="AlphaFoldDB" id="A0A7K8KF32"/>
<dbReference type="InterPro" id="IPR015321">
    <property type="entry name" value="TypeI_recpt_CBD"/>
</dbReference>
<keyword evidence="6" id="KW-0675">Receptor</keyword>
<feature type="non-terminal residue" evidence="9">
    <location>
        <position position="1"/>
    </location>
</feature>
<dbReference type="PANTHER" id="PTHR23037">
    <property type="entry name" value="CYTOKINE RECEPTOR"/>
    <property type="match status" value="1"/>
</dbReference>
<sequence length="147" mass="17187">ADMNVTAIENFTCVIFNVSFMNCTWNVGRTASGDTQYFLYWRISGEEDFTECQNYIKDNCGRHIGCRFENVPIYRKKACFLISGNGQNMQPYTEKIDLYTIEKLTPPLNITVNCTEASRCEIQWKAPRTSHVKHYHCFKYELLIQNK</sequence>
<evidence type="ECO:0000256" key="7">
    <source>
        <dbReference type="ARBA" id="ARBA00023180"/>
    </source>
</evidence>
<dbReference type="SUPFAM" id="SSF49265">
    <property type="entry name" value="Fibronectin type III"/>
    <property type="match status" value="1"/>
</dbReference>
<evidence type="ECO:0000256" key="5">
    <source>
        <dbReference type="ARBA" id="ARBA00023136"/>
    </source>
</evidence>
<evidence type="ECO:0000256" key="2">
    <source>
        <dbReference type="ARBA" id="ARBA00022692"/>
    </source>
</evidence>
<dbReference type="PANTHER" id="PTHR23037:SF46">
    <property type="entry name" value="INTERLEUKIN 5 RECEPTOR SUBUNIT ALPHA"/>
    <property type="match status" value="1"/>
</dbReference>
<dbReference type="Pfam" id="PF09240">
    <property type="entry name" value="IL6Ra-bind"/>
    <property type="match status" value="1"/>
</dbReference>
<dbReference type="PROSITE" id="PS01356">
    <property type="entry name" value="HEMATOPO_REC_S_F2"/>
    <property type="match status" value="1"/>
</dbReference>
<name>A0A7K8KF32_9AVES</name>
<dbReference type="InterPro" id="IPR036116">
    <property type="entry name" value="FN3_sf"/>
</dbReference>
<feature type="domain" description="Type I cytokine receptor cytokine-binding" evidence="8">
    <location>
        <begin position="10"/>
        <end position="84"/>
    </location>
</feature>
<gene>
    <name evidence="9" type="primary">Csf2ra_0</name>
    <name evidence="9" type="ORF">LOPRUF_R02260</name>
</gene>
<keyword evidence="4" id="KW-1133">Transmembrane helix</keyword>
<dbReference type="InterPro" id="IPR013783">
    <property type="entry name" value="Ig-like_fold"/>
</dbReference>
<comment type="subcellular location">
    <subcellularLocation>
        <location evidence="1">Membrane</location>
        <topology evidence="1">Single-pass type I membrane protein</topology>
    </subcellularLocation>
</comment>
<evidence type="ECO:0000256" key="1">
    <source>
        <dbReference type="ARBA" id="ARBA00004479"/>
    </source>
</evidence>
<proteinExistence type="predicted"/>
<protein>
    <submittedName>
        <fullName evidence="9">CSF2R factor</fullName>
    </submittedName>
</protein>
<evidence type="ECO:0000256" key="3">
    <source>
        <dbReference type="ARBA" id="ARBA00022729"/>
    </source>
</evidence>
<keyword evidence="5" id="KW-0472">Membrane</keyword>
<dbReference type="GO" id="GO:0009897">
    <property type="term" value="C:external side of plasma membrane"/>
    <property type="evidence" value="ECO:0007669"/>
    <property type="project" value="TreeGrafter"/>
</dbReference>
<feature type="non-terminal residue" evidence="9">
    <location>
        <position position="147"/>
    </location>
</feature>
<dbReference type="OrthoDB" id="9835959at2759"/>
<evidence type="ECO:0000259" key="8">
    <source>
        <dbReference type="Pfam" id="PF09240"/>
    </source>
</evidence>
<dbReference type="Gene3D" id="2.60.40.10">
    <property type="entry name" value="Immunoglobulins"/>
    <property type="match status" value="2"/>
</dbReference>
<keyword evidence="7" id="KW-0325">Glycoprotein</keyword>